<comment type="similarity">
    <text evidence="1">Belongs to the TCP10 family.</text>
</comment>
<keyword evidence="4" id="KW-1185">Reference proteome</keyword>
<feature type="non-terminal residue" evidence="5">
    <location>
        <position position="306"/>
    </location>
</feature>
<gene>
    <name evidence="5" type="primary">LOC122132774</name>
</gene>
<feature type="region of interest" description="Disordered" evidence="3">
    <location>
        <begin position="132"/>
        <end position="179"/>
    </location>
</feature>
<feature type="non-terminal residue" evidence="5">
    <location>
        <position position="1"/>
    </location>
</feature>
<proteinExistence type="inferred from homology"/>
<feature type="compositionally biased region" description="Basic and acidic residues" evidence="3">
    <location>
        <begin position="39"/>
        <end position="48"/>
    </location>
</feature>
<evidence type="ECO:0000256" key="2">
    <source>
        <dbReference type="SAM" id="Coils"/>
    </source>
</evidence>
<dbReference type="PANTHER" id="PTHR10331:SF25">
    <property type="entry name" value="T-COMPLEX PROTEIN 10A-RELATED"/>
    <property type="match status" value="1"/>
</dbReference>
<evidence type="ECO:0000256" key="1">
    <source>
        <dbReference type="ARBA" id="ARBA00005627"/>
    </source>
</evidence>
<name>A0A8M1KHB5_CLUHA</name>
<evidence type="ECO:0000313" key="5">
    <source>
        <dbReference type="RefSeq" id="XP_042563282.1"/>
    </source>
</evidence>
<accession>A0A8M1KHB5</accession>
<dbReference type="InterPro" id="IPR026581">
    <property type="entry name" value="TCP10L/CENPJ"/>
</dbReference>
<evidence type="ECO:0000256" key="3">
    <source>
        <dbReference type="SAM" id="MobiDB-lite"/>
    </source>
</evidence>
<feature type="coiled-coil region" evidence="2">
    <location>
        <begin position="268"/>
        <end position="295"/>
    </location>
</feature>
<feature type="compositionally biased region" description="Polar residues" evidence="3">
    <location>
        <begin position="49"/>
        <end position="62"/>
    </location>
</feature>
<keyword evidence="2" id="KW-0175">Coiled coil</keyword>
<feature type="region of interest" description="Disordered" evidence="3">
    <location>
        <begin position="1"/>
        <end position="107"/>
    </location>
</feature>
<protein>
    <submittedName>
        <fullName evidence="5">Uncharacterized protein LOC122132774</fullName>
    </submittedName>
</protein>
<feature type="compositionally biased region" description="Polar residues" evidence="3">
    <location>
        <begin position="251"/>
        <end position="264"/>
    </location>
</feature>
<dbReference type="RefSeq" id="XP_042563282.1">
    <property type="nucleotide sequence ID" value="XM_042707348.1"/>
</dbReference>
<feature type="region of interest" description="Disordered" evidence="3">
    <location>
        <begin position="242"/>
        <end position="267"/>
    </location>
</feature>
<dbReference type="PANTHER" id="PTHR10331">
    <property type="entry name" value="T COMPLEX PROTEIN 10"/>
    <property type="match status" value="1"/>
</dbReference>
<dbReference type="OrthoDB" id="10252174at2759"/>
<organism evidence="4 5">
    <name type="scientific">Clupea harengus</name>
    <name type="common">Atlantic herring</name>
    <dbReference type="NCBI Taxonomy" id="7950"/>
    <lineage>
        <taxon>Eukaryota</taxon>
        <taxon>Metazoa</taxon>
        <taxon>Chordata</taxon>
        <taxon>Craniata</taxon>
        <taxon>Vertebrata</taxon>
        <taxon>Euteleostomi</taxon>
        <taxon>Actinopterygii</taxon>
        <taxon>Neopterygii</taxon>
        <taxon>Teleostei</taxon>
        <taxon>Clupei</taxon>
        <taxon>Clupeiformes</taxon>
        <taxon>Clupeoidei</taxon>
        <taxon>Clupeidae</taxon>
        <taxon>Clupea</taxon>
    </lineage>
</organism>
<dbReference type="Proteomes" id="UP000515152">
    <property type="component" value="Unplaced"/>
</dbReference>
<dbReference type="KEGG" id="char:122132774"/>
<dbReference type="AlphaFoldDB" id="A0A8M1KHB5"/>
<evidence type="ECO:0000313" key="4">
    <source>
        <dbReference type="Proteomes" id="UP000515152"/>
    </source>
</evidence>
<reference evidence="5" key="1">
    <citation type="submission" date="2025-08" db="UniProtKB">
        <authorList>
            <consortium name="RefSeq"/>
        </authorList>
    </citation>
    <scope>IDENTIFICATION</scope>
</reference>
<sequence length="306" mass="34289">GGTKRSFLRKGEGLGRFNPSARNHTEPHRTKNRTRPRTKQRDLLRQNHTELTTDSTLTNPTETKAGVPTRPNQNRTEPLIGPNRKAEAVASRVQRKTATLRERRREHSELGEFELLEAAAEEVSLSSCSSSFLQDVDDDDEMTPVAPSSHCLPVTPPPYDSCPYQEPEGAGQGEGPEGLSDMVEVEFDDDDTWADTSQHALQPERTLKRKVAVAKGAESFQADEDREAPPTSQLIAKLFPALQPKPLPPRVTQTSPQPISSQESEGVCEVMRERLVQLELEIERFRMERADLARLKTSLYSQQEEL</sequence>
<dbReference type="GeneID" id="122132774"/>